<comment type="caution">
    <text evidence="2">The sequence shown here is derived from an EMBL/GenBank/DDBJ whole genome shotgun (WGS) entry which is preliminary data.</text>
</comment>
<sequence length="86" mass="9613">MPRYFFHLRDGKSLPDRAGTELPDVGAAKLRAVRLAGERLKEDDGAFWKGEEWQMEVVDCTGLVLFTLDFIATESPAMRAAQKVAD</sequence>
<name>A0ABT1X0B2_9PROT</name>
<evidence type="ECO:0000313" key="3">
    <source>
        <dbReference type="Proteomes" id="UP001524642"/>
    </source>
</evidence>
<reference evidence="2 3" key="1">
    <citation type="submission" date="2022-06" db="EMBL/GenBank/DDBJ databases">
        <title>Roseomonas CN29.</title>
        <authorList>
            <person name="Cheng Y."/>
            <person name="He X."/>
        </authorList>
    </citation>
    <scope>NUCLEOTIDE SEQUENCE [LARGE SCALE GENOMIC DNA]</scope>
    <source>
        <strain evidence="2 3">CN29</strain>
    </source>
</reference>
<dbReference type="InterPro" id="IPR054189">
    <property type="entry name" value="DUF6894"/>
</dbReference>
<dbReference type="RefSeq" id="WP_257715213.1">
    <property type="nucleotide sequence ID" value="NZ_JANJOU010000003.1"/>
</dbReference>
<dbReference type="Pfam" id="PF21834">
    <property type="entry name" value="DUF6894"/>
    <property type="match status" value="1"/>
</dbReference>
<keyword evidence="3" id="KW-1185">Reference proteome</keyword>
<accession>A0ABT1X0B2</accession>
<protein>
    <recommendedName>
        <fullName evidence="1">DUF6894 domain-containing protein</fullName>
    </recommendedName>
</protein>
<organism evidence="2 3">
    <name type="scientific">Roseomonas populi</name>
    <dbReference type="NCBI Taxonomy" id="3121582"/>
    <lineage>
        <taxon>Bacteria</taxon>
        <taxon>Pseudomonadati</taxon>
        <taxon>Pseudomonadota</taxon>
        <taxon>Alphaproteobacteria</taxon>
        <taxon>Acetobacterales</taxon>
        <taxon>Roseomonadaceae</taxon>
        <taxon>Roseomonas</taxon>
    </lineage>
</organism>
<feature type="domain" description="DUF6894" evidence="1">
    <location>
        <begin position="3"/>
        <end position="70"/>
    </location>
</feature>
<evidence type="ECO:0000313" key="2">
    <source>
        <dbReference type="EMBL" id="MCR0981540.1"/>
    </source>
</evidence>
<dbReference type="Proteomes" id="UP001524642">
    <property type="component" value="Unassembled WGS sequence"/>
</dbReference>
<gene>
    <name evidence="2" type="ORF">NRP21_05715</name>
</gene>
<proteinExistence type="predicted"/>
<dbReference type="EMBL" id="JANJOU010000003">
    <property type="protein sequence ID" value="MCR0981540.1"/>
    <property type="molecule type" value="Genomic_DNA"/>
</dbReference>
<evidence type="ECO:0000259" key="1">
    <source>
        <dbReference type="Pfam" id="PF21834"/>
    </source>
</evidence>